<dbReference type="PANTHER" id="PTHR36766:SF63">
    <property type="entry name" value="NB-ARC DOMAIN-CONTAINING PROTEIN"/>
    <property type="match status" value="1"/>
</dbReference>
<proteinExistence type="inferred from homology"/>
<dbReference type="InterPro" id="IPR041118">
    <property type="entry name" value="Rx_N"/>
</dbReference>
<dbReference type="PANTHER" id="PTHR36766">
    <property type="entry name" value="PLANT BROAD-SPECTRUM MILDEW RESISTANCE PROTEIN RPW8"/>
    <property type="match status" value="1"/>
</dbReference>
<organism evidence="8 9">
    <name type="scientific">Panicum miliaceum</name>
    <name type="common">Proso millet</name>
    <name type="synonym">Broomcorn millet</name>
    <dbReference type="NCBI Taxonomy" id="4540"/>
    <lineage>
        <taxon>Eukaryota</taxon>
        <taxon>Viridiplantae</taxon>
        <taxon>Streptophyta</taxon>
        <taxon>Embryophyta</taxon>
        <taxon>Tracheophyta</taxon>
        <taxon>Spermatophyta</taxon>
        <taxon>Magnoliopsida</taxon>
        <taxon>Liliopsida</taxon>
        <taxon>Poales</taxon>
        <taxon>Poaceae</taxon>
        <taxon>PACMAD clade</taxon>
        <taxon>Panicoideae</taxon>
        <taxon>Panicodae</taxon>
        <taxon>Paniceae</taxon>
        <taxon>Panicinae</taxon>
        <taxon>Panicum</taxon>
        <taxon>Panicum sect. Panicum</taxon>
    </lineage>
</organism>
<keyword evidence="3" id="KW-0677">Repeat</keyword>
<evidence type="ECO:0000256" key="6">
    <source>
        <dbReference type="ARBA" id="ARBA00022840"/>
    </source>
</evidence>
<name>A0A3L6PXX2_PANMI</name>
<keyword evidence="2" id="KW-0433">Leucine-rich repeat</keyword>
<dbReference type="Gene3D" id="1.20.5.4130">
    <property type="match status" value="1"/>
</dbReference>
<keyword evidence="6" id="KW-0067">ATP-binding</keyword>
<dbReference type="InterPro" id="IPR032675">
    <property type="entry name" value="LRR_dom_sf"/>
</dbReference>
<feature type="domain" description="Disease resistance N-terminal" evidence="7">
    <location>
        <begin position="14"/>
        <end position="102"/>
    </location>
</feature>
<dbReference type="Pfam" id="PF18052">
    <property type="entry name" value="Rx_N"/>
    <property type="match status" value="1"/>
</dbReference>
<accession>A0A3L6PXX2</accession>
<dbReference type="STRING" id="4540.A0A3L6PXX2"/>
<evidence type="ECO:0000259" key="7">
    <source>
        <dbReference type="Pfam" id="PF18052"/>
    </source>
</evidence>
<evidence type="ECO:0000256" key="1">
    <source>
        <dbReference type="ARBA" id="ARBA00008894"/>
    </source>
</evidence>
<dbReference type="Gene3D" id="3.80.10.10">
    <property type="entry name" value="Ribonuclease Inhibitor"/>
    <property type="match status" value="1"/>
</dbReference>
<dbReference type="GO" id="GO:0006952">
    <property type="term" value="P:defense response"/>
    <property type="evidence" value="ECO:0007669"/>
    <property type="project" value="UniProtKB-KW"/>
</dbReference>
<keyword evidence="5" id="KW-0611">Plant defense</keyword>
<evidence type="ECO:0000313" key="8">
    <source>
        <dbReference type="EMBL" id="RLM65551.1"/>
    </source>
</evidence>
<sequence>MALAFAGKAVAASAISAIVRKSFDYLDRCMKMEGMRSVKERLERSLPQVQLIFDAIDMEQIRDQSEALDAWLWQLRDAVEEAEDVLDEVEYYKLEKKVKSRGNKVCSSLYNCKSLFIQQFNTTFNGGTFKRMADAMKKLDEVAAGVERFILLVDHLDSSSLRNICHQKDVVNPRETSSFMIEETIIGRDTERDQIVEWLIEQGGLPALDEWVEPETRNLFPQLELYDCLMTALLSAEVFKNLATMQHLEIVNCSKLATLDGIEELTNLRELNVNGCDMLDKQHTEASDLRQAAAVCPSQLAKLEKLRISSPFLLQHGPLRGVKSVTHLTIDKSHRCLPEGWLMQNRNHLKCLAVRNATHLVFLPSIMASLTSLETLEILKAVLLQSLPELPASLERLLIIECHPVLGRRCQKRIGCDWHRITRIRDVKIDHRPSGYASSSYMGYYWRSPLFHWNTFR</sequence>
<evidence type="ECO:0000256" key="3">
    <source>
        <dbReference type="ARBA" id="ARBA00022737"/>
    </source>
</evidence>
<keyword evidence="9" id="KW-1185">Reference proteome</keyword>
<dbReference type="OrthoDB" id="631864at2759"/>
<dbReference type="GO" id="GO:0005524">
    <property type="term" value="F:ATP binding"/>
    <property type="evidence" value="ECO:0007669"/>
    <property type="project" value="UniProtKB-KW"/>
</dbReference>
<comment type="similarity">
    <text evidence="1">Belongs to the disease resistance NB-LRR family.</text>
</comment>
<dbReference type="AlphaFoldDB" id="A0A3L6PXX2"/>
<gene>
    <name evidence="8" type="ORF">C2845_PM16G05030</name>
</gene>
<evidence type="ECO:0000256" key="4">
    <source>
        <dbReference type="ARBA" id="ARBA00022741"/>
    </source>
</evidence>
<keyword evidence="4" id="KW-0547">Nucleotide-binding</keyword>
<evidence type="ECO:0000256" key="2">
    <source>
        <dbReference type="ARBA" id="ARBA00022614"/>
    </source>
</evidence>
<dbReference type="Proteomes" id="UP000275267">
    <property type="component" value="Unassembled WGS sequence"/>
</dbReference>
<reference evidence="9" key="1">
    <citation type="journal article" date="2019" name="Nat. Commun.">
        <title>The genome of broomcorn millet.</title>
        <authorList>
            <person name="Zou C."/>
            <person name="Miki D."/>
            <person name="Li D."/>
            <person name="Tang Q."/>
            <person name="Xiao L."/>
            <person name="Rajput S."/>
            <person name="Deng P."/>
            <person name="Jia W."/>
            <person name="Huang R."/>
            <person name="Zhang M."/>
            <person name="Sun Y."/>
            <person name="Hu J."/>
            <person name="Fu X."/>
            <person name="Schnable P.S."/>
            <person name="Li F."/>
            <person name="Zhang H."/>
            <person name="Feng B."/>
            <person name="Zhu X."/>
            <person name="Liu R."/>
            <person name="Schnable J.C."/>
            <person name="Zhu J.-K."/>
            <person name="Zhang H."/>
        </authorList>
    </citation>
    <scope>NUCLEOTIDE SEQUENCE [LARGE SCALE GENOMIC DNA]</scope>
</reference>
<evidence type="ECO:0000256" key="5">
    <source>
        <dbReference type="ARBA" id="ARBA00022821"/>
    </source>
</evidence>
<comment type="caution">
    <text evidence="8">The sequence shown here is derived from an EMBL/GenBank/DDBJ whole genome shotgun (WGS) entry which is preliminary data.</text>
</comment>
<evidence type="ECO:0000313" key="9">
    <source>
        <dbReference type="Proteomes" id="UP000275267"/>
    </source>
</evidence>
<dbReference type="EMBL" id="PQIB02000015">
    <property type="protein sequence ID" value="RLM65551.1"/>
    <property type="molecule type" value="Genomic_DNA"/>
</dbReference>
<dbReference type="SUPFAM" id="SSF52058">
    <property type="entry name" value="L domain-like"/>
    <property type="match status" value="1"/>
</dbReference>
<protein>
    <recommendedName>
        <fullName evidence="7">Disease resistance N-terminal domain-containing protein</fullName>
    </recommendedName>
</protein>